<evidence type="ECO:0000313" key="1">
    <source>
        <dbReference type="EMBL" id="RWU26751.1"/>
    </source>
</evidence>
<comment type="caution">
    <text evidence="1">The sequence shown here is derived from an EMBL/GenBank/DDBJ whole genome shotgun (WGS) entry which is preliminary data.</text>
</comment>
<sequence length="95" mass="10187">MPFLLALALISTTGCAEIIDARRDYLQWQDSLGLPSAPRSQGRVQTEQGNAVYDADDCIGAVVNGVCHGTINPSIQPVAHCYGTMINDQCTGPMY</sequence>
<reference evidence="1 2" key="1">
    <citation type="submission" date="2018-06" db="EMBL/GenBank/DDBJ databases">
        <title>Bacteria isolated from soil of Wuhan.</title>
        <authorList>
            <person name="Wei X."/>
            <person name="Chunhua H."/>
        </authorList>
    </citation>
    <scope>NUCLEOTIDE SEQUENCE [LARGE SCALE GENOMIC DNA]</scope>
    <source>
        <strain evidence="2">xwS2</strain>
    </source>
</reference>
<dbReference type="EMBL" id="QJRG01000033">
    <property type="protein sequence ID" value="RWU26751.1"/>
    <property type="molecule type" value="Genomic_DNA"/>
</dbReference>
<name>A0A443ZZ74_9PSED</name>
<proteinExistence type="predicted"/>
<dbReference type="AlphaFoldDB" id="A0A443ZZ74"/>
<protein>
    <submittedName>
        <fullName evidence="1">Uncharacterized protein</fullName>
    </submittedName>
</protein>
<accession>A0A443ZZ74</accession>
<evidence type="ECO:0000313" key="2">
    <source>
        <dbReference type="Proteomes" id="UP000288983"/>
    </source>
</evidence>
<gene>
    <name evidence="1" type="ORF">DM813_02660</name>
</gene>
<dbReference type="Proteomes" id="UP000288983">
    <property type="component" value="Unassembled WGS sequence"/>
</dbReference>
<organism evidence="1 2">
    <name type="scientific">Pseudomonas alkylphenolica</name>
    <dbReference type="NCBI Taxonomy" id="237609"/>
    <lineage>
        <taxon>Bacteria</taxon>
        <taxon>Pseudomonadati</taxon>
        <taxon>Pseudomonadota</taxon>
        <taxon>Gammaproteobacteria</taxon>
        <taxon>Pseudomonadales</taxon>
        <taxon>Pseudomonadaceae</taxon>
        <taxon>Pseudomonas</taxon>
    </lineage>
</organism>